<evidence type="ECO:0000256" key="1">
    <source>
        <dbReference type="SAM" id="Phobius"/>
    </source>
</evidence>
<evidence type="ECO:0000313" key="3">
    <source>
        <dbReference type="Proteomes" id="UP001642540"/>
    </source>
</evidence>
<accession>A0ABP1PX69</accession>
<comment type="caution">
    <text evidence="2">The sequence shown here is derived from an EMBL/GenBank/DDBJ whole genome shotgun (WGS) entry which is preliminary data.</text>
</comment>
<proteinExistence type="predicted"/>
<keyword evidence="1" id="KW-1133">Transmembrane helix</keyword>
<keyword evidence="3" id="KW-1185">Reference proteome</keyword>
<organism evidence="2 3">
    <name type="scientific">Orchesella dallaii</name>
    <dbReference type="NCBI Taxonomy" id="48710"/>
    <lineage>
        <taxon>Eukaryota</taxon>
        <taxon>Metazoa</taxon>
        <taxon>Ecdysozoa</taxon>
        <taxon>Arthropoda</taxon>
        <taxon>Hexapoda</taxon>
        <taxon>Collembola</taxon>
        <taxon>Entomobryomorpha</taxon>
        <taxon>Entomobryoidea</taxon>
        <taxon>Orchesellidae</taxon>
        <taxon>Orchesellinae</taxon>
        <taxon>Orchesella</taxon>
    </lineage>
</organism>
<sequence length="457" mass="52556">MSLALDSQLKYGTLVTDKVNINKLTDFDGKPRIIQNSCEFHGFYYAILVDLNDERKKNSLLHGNSLLLPFSLAMWILLIFSILLVSLQLYLSKTRDAIFFTVATLLEQGDDGSRKKNRRNFFIIFVWLFVTCCLRNAYNSCMYSYITAEKTPKVPASFREIVAKNDYPIVGEHHEMSMFVIRASARSNHFNYFDQLVGGRIIGFSLLRDHDGDIQWKNKFTQRQLSSYTSYQSVEVERMYVLNFSDLDWSPLRYKPKELLSLSEFAYVYSYLPIVGLRRTGFSQIYAVVAFGGRRVFWNNDEPFLSVLMGYKGASGLNSKLVDEIFGILKHSGLWSYWRETYTFVSIAKHLKSINEKVLNSGKSWDFVNLATTMVSDMTRVKAGLDIGQSLGSQKMQIELLSVVWVLHAGLCSICVITFLVELSWHFVLVLVPKFLCIMSQIRILMITGYRATIKKF</sequence>
<evidence type="ECO:0000313" key="2">
    <source>
        <dbReference type="EMBL" id="CAL8076489.1"/>
    </source>
</evidence>
<feature type="transmembrane region" description="Helical" evidence="1">
    <location>
        <begin position="121"/>
        <end position="138"/>
    </location>
</feature>
<name>A0ABP1PX69_9HEXA</name>
<protein>
    <recommendedName>
        <fullName evidence="4">Ionotropic glutamate receptor C-terminal domain-containing protein</fullName>
    </recommendedName>
</protein>
<feature type="transmembrane region" description="Helical" evidence="1">
    <location>
        <begin position="427"/>
        <end position="446"/>
    </location>
</feature>
<dbReference type="Proteomes" id="UP001642540">
    <property type="component" value="Unassembled WGS sequence"/>
</dbReference>
<gene>
    <name evidence="2" type="ORF">ODALV1_LOCUS3489</name>
</gene>
<evidence type="ECO:0008006" key="4">
    <source>
        <dbReference type="Google" id="ProtNLM"/>
    </source>
</evidence>
<reference evidence="2 3" key="1">
    <citation type="submission" date="2024-08" db="EMBL/GenBank/DDBJ databases">
        <authorList>
            <person name="Cucini C."/>
            <person name="Frati F."/>
        </authorList>
    </citation>
    <scope>NUCLEOTIDE SEQUENCE [LARGE SCALE GENOMIC DNA]</scope>
</reference>
<keyword evidence="1" id="KW-0812">Transmembrane</keyword>
<feature type="transmembrane region" description="Helical" evidence="1">
    <location>
        <begin position="66"/>
        <end position="91"/>
    </location>
</feature>
<dbReference type="EMBL" id="CAXLJM020000011">
    <property type="protein sequence ID" value="CAL8076489.1"/>
    <property type="molecule type" value="Genomic_DNA"/>
</dbReference>
<keyword evidence="1" id="KW-0472">Membrane</keyword>
<feature type="transmembrane region" description="Helical" evidence="1">
    <location>
        <begin position="400"/>
        <end position="421"/>
    </location>
</feature>
<dbReference type="Gene3D" id="1.10.287.70">
    <property type="match status" value="1"/>
</dbReference>